<dbReference type="OrthoDB" id="185373at2759"/>
<proteinExistence type="predicted"/>
<feature type="repeat" description="PPR" evidence="2">
    <location>
        <begin position="508"/>
        <end position="542"/>
    </location>
</feature>
<accession>A0A438GCZ7</accession>
<evidence type="ECO:0000256" key="2">
    <source>
        <dbReference type="PROSITE-ProRule" id="PRU00708"/>
    </source>
</evidence>
<feature type="repeat" description="PPR" evidence="2">
    <location>
        <begin position="437"/>
        <end position="471"/>
    </location>
</feature>
<dbReference type="InterPro" id="IPR046960">
    <property type="entry name" value="PPR_At4g14850-like_plant"/>
</dbReference>
<organism evidence="3 4">
    <name type="scientific">Vitis vinifera</name>
    <name type="common">Grape</name>
    <dbReference type="NCBI Taxonomy" id="29760"/>
    <lineage>
        <taxon>Eukaryota</taxon>
        <taxon>Viridiplantae</taxon>
        <taxon>Streptophyta</taxon>
        <taxon>Embryophyta</taxon>
        <taxon>Tracheophyta</taxon>
        <taxon>Spermatophyta</taxon>
        <taxon>Magnoliopsida</taxon>
        <taxon>eudicotyledons</taxon>
        <taxon>Gunneridae</taxon>
        <taxon>Pentapetalae</taxon>
        <taxon>rosids</taxon>
        <taxon>Vitales</taxon>
        <taxon>Vitaceae</taxon>
        <taxon>Viteae</taxon>
        <taxon>Vitis</taxon>
    </lineage>
</organism>
<reference evidence="3 4" key="1">
    <citation type="journal article" date="2018" name="PLoS Genet.">
        <title>Population sequencing reveals clonal diversity and ancestral inbreeding in the grapevine cultivar Chardonnay.</title>
        <authorList>
            <person name="Roach M.J."/>
            <person name="Johnson D.L."/>
            <person name="Bohlmann J."/>
            <person name="van Vuuren H.J."/>
            <person name="Jones S.J."/>
            <person name="Pretorius I.S."/>
            <person name="Schmidt S.A."/>
            <person name="Borneman A.R."/>
        </authorList>
    </citation>
    <scope>NUCLEOTIDE SEQUENCE [LARGE SCALE GENOMIC DNA]</scope>
    <source>
        <strain evidence="4">cv. Chardonnay</strain>
        <tissue evidence="3">Leaf</tissue>
    </source>
</reference>
<dbReference type="FunFam" id="1.25.40.10:FF:000344">
    <property type="entry name" value="Pentatricopeptide repeat-containing protein"/>
    <property type="match status" value="1"/>
</dbReference>
<dbReference type="InterPro" id="IPR046848">
    <property type="entry name" value="E_motif"/>
</dbReference>
<comment type="caution">
    <text evidence="3">The sequence shown here is derived from an EMBL/GenBank/DDBJ whole genome shotgun (WGS) entry which is preliminary data.</text>
</comment>
<dbReference type="GO" id="GO:0003723">
    <property type="term" value="F:RNA binding"/>
    <property type="evidence" value="ECO:0007669"/>
    <property type="project" value="InterPro"/>
</dbReference>
<keyword evidence="1" id="KW-0677">Repeat</keyword>
<dbReference type="PANTHER" id="PTHR47926">
    <property type="entry name" value="PENTATRICOPEPTIDE REPEAT-CONTAINING PROTEIN"/>
    <property type="match status" value="1"/>
</dbReference>
<dbReference type="Gramene" id="Vitis01g01074.t01">
    <property type="protein sequence ID" value="Vitis01g01074.t01.CDS"/>
    <property type="gene ID" value="Vitis01g01074"/>
</dbReference>
<dbReference type="AlphaFoldDB" id="A0A438GCZ7"/>
<name>A0A438GCZ7_VITVI</name>
<feature type="repeat" description="PPR" evidence="2">
    <location>
        <begin position="196"/>
        <end position="231"/>
    </location>
</feature>
<sequence>MKRDIAKLVSNGFYREALSLYSKLHSSSVLEHKFTFPFLLKASAKLNSPLQGQILHTQLIKTGFHLDIYAATALADMYMKLHLLSYALKVFEEMPHRNLPSLNVTISGFSRNGYFREALGAFKQVGLGNFRPNSVTIASVLPACASVELDGQVHCLAIKLGVESDIYVATAVVTMYSNCGELVLAKKVFDQILDKNVVSYNAFISGLLQNGAPHLVFDVFKDLLESSGEVPNSVTLVSILSACSKLLYIRFGRQIHGLVVKIEINFDTMVGTALVDMYSKCGCWHWAYGIFIELSGSRNLVTWNSMIAGMMLNGQSDIAVELFEQLEPEGLEPDSATWNTMISGFSQQGQVVEAFKFFHKMQSAGVIASLKSITSLLRACSALSALQSGKEIHGHTIRTNIDTDEFISTALIDMYMKCGHSYLARRVFCQFQIKPDDPAFWNAMISGYGRNGKYQSAFEIFNQMQEEKVQPNSATLVSILSVCSHTGEIDRGWQLFKMMNRDYGLNPTSEHFGCMVDLLGRSGRLKEAQELIHEMPEASVSVFASLLGACRHHSDSALGEEMAKKLSELEPQDPTPFVILSNIYAVQGRWGDVERVREMMNDRGLKKPPGCSSIGVT</sequence>
<dbReference type="Pfam" id="PF01535">
    <property type="entry name" value="PPR"/>
    <property type="match status" value="5"/>
</dbReference>
<dbReference type="NCBIfam" id="TIGR00756">
    <property type="entry name" value="PPR"/>
    <property type="match status" value="4"/>
</dbReference>
<dbReference type="SMR" id="A0A438GCZ7"/>
<dbReference type="PANTHER" id="PTHR47926:SF424">
    <property type="entry name" value="PENTACOTRIPEPTIDE-REPEAT REGION OF PRORP DOMAIN-CONTAINING PROTEIN"/>
    <property type="match status" value="1"/>
</dbReference>
<dbReference type="Proteomes" id="UP000288805">
    <property type="component" value="Unassembled WGS sequence"/>
</dbReference>
<evidence type="ECO:0000313" key="3">
    <source>
        <dbReference type="EMBL" id="RVW70061.1"/>
    </source>
</evidence>
<dbReference type="FunFam" id="1.25.40.10:FF:000196">
    <property type="entry name" value="Pentatricopeptide repeat-containing protein At4g14850"/>
    <property type="match status" value="1"/>
</dbReference>
<evidence type="ECO:0000313" key="4">
    <source>
        <dbReference type="Proteomes" id="UP000288805"/>
    </source>
</evidence>
<dbReference type="EMBL" id="QGNW01000474">
    <property type="protein sequence ID" value="RVW70061.1"/>
    <property type="molecule type" value="Genomic_DNA"/>
</dbReference>
<dbReference type="Pfam" id="PF20431">
    <property type="entry name" value="E_motif"/>
    <property type="match status" value="1"/>
</dbReference>
<protein>
    <submittedName>
        <fullName evidence="3">Pentatricopeptide repeat-containing protein</fullName>
    </submittedName>
</protein>
<dbReference type="KEGG" id="vvi:100256969"/>
<dbReference type="OMA" id="YSKCGCW"/>
<dbReference type="FunFam" id="1.25.40.10:FF:000888">
    <property type="entry name" value="Pentatricopeptide repeat-containing protein"/>
    <property type="match status" value="1"/>
</dbReference>
<dbReference type="PROSITE" id="PS51375">
    <property type="entry name" value="PPR"/>
    <property type="match status" value="5"/>
</dbReference>
<feature type="repeat" description="PPR" evidence="2">
    <location>
        <begin position="334"/>
        <end position="368"/>
    </location>
</feature>
<gene>
    <name evidence="3" type="primary">PCMP-E22_0</name>
    <name evidence="3" type="ORF">CK203_060892</name>
</gene>
<evidence type="ECO:0000256" key="1">
    <source>
        <dbReference type="ARBA" id="ARBA00022737"/>
    </source>
</evidence>
<dbReference type="InterPro" id="IPR011990">
    <property type="entry name" value="TPR-like_helical_dom_sf"/>
</dbReference>
<dbReference type="FunFam" id="1.25.40.10:FF:000284">
    <property type="entry name" value="Pentatricopeptide repeat-containing protein"/>
    <property type="match status" value="1"/>
</dbReference>
<dbReference type="Pfam" id="PF13041">
    <property type="entry name" value="PPR_2"/>
    <property type="match status" value="3"/>
</dbReference>
<dbReference type="GO" id="GO:0009451">
    <property type="term" value="P:RNA modification"/>
    <property type="evidence" value="ECO:0007669"/>
    <property type="project" value="InterPro"/>
</dbReference>
<dbReference type="FunFam" id="1.25.40.10:FF:001175">
    <property type="entry name" value="Pentatricopeptide repeat-containing protein At1g19720"/>
    <property type="match status" value="1"/>
</dbReference>
<dbReference type="Gene3D" id="1.25.40.10">
    <property type="entry name" value="Tetratricopeptide repeat domain"/>
    <property type="match status" value="5"/>
</dbReference>
<feature type="repeat" description="PPR" evidence="2">
    <location>
        <begin position="299"/>
        <end position="333"/>
    </location>
</feature>
<dbReference type="InterPro" id="IPR002885">
    <property type="entry name" value="PPR_rpt"/>
</dbReference>